<evidence type="ECO:0000256" key="1">
    <source>
        <dbReference type="SAM" id="Phobius"/>
    </source>
</evidence>
<keyword evidence="1" id="KW-0472">Membrane</keyword>
<organism evidence="2 3">
    <name type="scientific">Paraburkholderia acidisoli</name>
    <dbReference type="NCBI Taxonomy" id="2571748"/>
    <lineage>
        <taxon>Bacteria</taxon>
        <taxon>Pseudomonadati</taxon>
        <taxon>Pseudomonadota</taxon>
        <taxon>Betaproteobacteria</taxon>
        <taxon>Burkholderiales</taxon>
        <taxon>Burkholderiaceae</taxon>
        <taxon>Paraburkholderia</taxon>
    </lineage>
</organism>
<reference evidence="2 3" key="1">
    <citation type="submission" date="2019-12" db="EMBL/GenBank/DDBJ databases">
        <title>Paraburkholderia acidiphila 7Q-K02 sp. nov and Paraburkholderia acidisoli DHF22 sp. nov., two strains isolated from forest soil.</title>
        <authorList>
            <person name="Gao Z."/>
            <person name="Qiu L."/>
        </authorList>
    </citation>
    <scope>NUCLEOTIDE SEQUENCE [LARGE SCALE GENOMIC DNA]</scope>
    <source>
        <strain evidence="2 3">DHF22</strain>
    </source>
</reference>
<keyword evidence="1" id="KW-0812">Transmembrane</keyword>
<dbReference type="EMBL" id="CP046913">
    <property type="protein sequence ID" value="QGZ60368.1"/>
    <property type="molecule type" value="Genomic_DNA"/>
</dbReference>
<dbReference type="RefSeq" id="WP_158947817.1">
    <property type="nucleotide sequence ID" value="NZ_CP046913.1"/>
</dbReference>
<gene>
    <name evidence="2" type="ORF">FAZ98_00690</name>
</gene>
<name>A0A7Z2JDX1_9BURK</name>
<dbReference type="KEGG" id="pacs:FAZ98_00690"/>
<evidence type="ECO:0000313" key="2">
    <source>
        <dbReference type="EMBL" id="QGZ60368.1"/>
    </source>
</evidence>
<evidence type="ECO:0000313" key="3">
    <source>
        <dbReference type="Proteomes" id="UP000433577"/>
    </source>
</evidence>
<keyword evidence="1" id="KW-1133">Transmembrane helix</keyword>
<dbReference type="Pfam" id="PF04964">
    <property type="entry name" value="Flp_Fap"/>
    <property type="match status" value="1"/>
</dbReference>
<dbReference type="AlphaFoldDB" id="A0A7Z2JDX1"/>
<keyword evidence="3" id="KW-1185">Reference proteome</keyword>
<sequence>MLKLINKIRRDERGVSALEYAILAAIVVGAVVAAGTVLSSTSTGLPGLFTSLMTKITNTINGTT</sequence>
<accession>A0A7Z2JDX1</accession>
<proteinExistence type="predicted"/>
<dbReference type="InterPro" id="IPR007047">
    <property type="entry name" value="Flp_Fap"/>
</dbReference>
<feature type="transmembrane region" description="Helical" evidence="1">
    <location>
        <begin position="20"/>
        <end position="38"/>
    </location>
</feature>
<protein>
    <submittedName>
        <fullName evidence="2">Flp family type IVb pilin</fullName>
    </submittedName>
</protein>
<dbReference type="Proteomes" id="UP000433577">
    <property type="component" value="Chromosome 1"/>
</dbReference>